<dbReference type="AlphaFoldDB" id="A0A2V5GW43"/>
<gene>
    <name evidence="8" type="ORF">BO99DRAFT_254106</name>
</gene>
<keyword evidence="2 6" id="KW-0812">Transmembrane</keyword>
<evidence type="ECO:0000256" key="6">
    <source>
        <dbReference type="SAM" id="Phobius"/>
    </source>
</evidence>
<dbReference type="InterPro" id="IPR049326">
    <property type="entry name" value="Rhodopsin_dom_fungi"/>
</dbReference>
<evidence type="ECO:0000256" key="1">
    <source>
        <dbReference type="ARBA" id="ARBA00004141"/>
    </source>
</evidence>
<keyword evidence="4 6" id="KW-0472">Membrane</keyword>
<feature type="transmembrane region" description="Helical" evidence="6">
    <location>
        <begin position="204"/>
        <end position="225"/>
    </location>
</feature>
<keyword evidence="9" id="KW-1185">Reference proteome</keyword>
<accession>A0A2V5GW43</accession>
<protein>
    <recommendedName>
        <fullName evidence="7">Rhodopsin domain-containing protein</fullName>
    </recommendedName>
</protein>
<evidence type="ECO:0000256" key="4">
    <source>
        <dbReference type="ARBA" id="ARBA00023136"/>
    </source>
</evidence>
<dbReference type="STRING" id="1450538.A0A2V5GW43"/>
<evidence type="ECO:0000256" key="5">
    <source>
        <dbReference type="ARBA" id="ARBA00038359"/>
    </source>
</evidence>
<dbReference type="InterPro" id="IPR052337">
    <property type="entry name" value="SAT4-like"/>
</dbReference>
<sequence>MISSTLARTANLICSSITLFILSARIGLSLWKQKGRLDASVLVCALAITWAIARMIVAQLIFRLFIIHVSRYEETVPLEHVKETRQLSLVARVCSTSFYWLQMCLLLLFYRPILSHIAWVAIIIWVCWVLLGVTYIAVILATFIECRPFRLYWNVNPSAACADALIQWLTQGISNVVIELLILISSAPMLNWRQKTRSQILRVWTLFAIGVVCIATNCVRISIVAGTADQQASRSFWGSIQEVTATTVANVPTIYGCWRVLRQQSQSRVFIINSTEEP</sequence>
<dbReference type="GO" id="GO:0016020">
    <property type="term" value="C:membrane"/>
    <property type="evidence" value="ECO:0007669"/>
    <property type="project" value="UniProtKB-SubCell"/>
</dbReference>
<evidence type="ECO:0000256" key="2">
    <source>
        <dbReference type="ARBA" id="ARBA00022692"/>
    </source>
</evidence>
<evidence type="ECO:0000259" key="7">
    <source>
        <dbReference type="Pfam" id="PF20684"/>
    </source>
</evidence>
<dbReference type="OMA" id="TWAIARM"/>
<dbReference type="Proteomes" id="UP000249829">
    <property type="component" value="Unassembled WGS sequence"/>
</dbReference>
<dbReference type="EMBL" id="KZ825188">
    <property type="protein sequence ID" value="PYI15321.1"/>
    <property type="molecule type" value="Genomic_DNA"/>
</dbReference>
<feature type="transmembrane region" description="Helical" evidence="6">
    <location>
        <begin position="117"/>
        <end position="144"/>
    </location>
</feature>
<evidence type="ECO:0000313" key="9">
    <source>
        <dbReference type="Proteomes" id="UP000249829"/>
    </source>
</evidence>
<feature type="transmembrane region" description="Helical" evidence="6">
    <location>
        <begin position="6"/>
        <end position="28"/>
    </location>
</feature>
<comment type="subcellular location">
    <subcellularLocation>
        <location evidence="1">Membrane</location>
        <topology evidence="1">Multi-pass membrane protein</topology>
    </subcellularLocation>
</comment>
<feature type="transmembrane region" description="Helical" evidence="6">
    <location>
        <begin position="40"/>
        <end position="69"/>
    </location>
</feature>
<feature type="transmembrane region" description="Helical" evidence="6">
    <location>
        <begin position="89"/>
        <end position="110"/>
    </location>
</feature>
<feature type="transmembrane region" description="Helical" evidence="6">
    <location>
        <begin position="164"/>
        <end position="184"/>
    </location>
</feature>
<feature type="domain" description="Rhodopsin" evidence="7">
    <location>
        <begin position="28"/>
        <end position="255"/>
    </location>
</feature>
<reference evidence="8" key="1">
    <citation type="submission" date="2018-02" db="EMBL/GenBank/DDBJ databases">
        <title>The genomes of Aspergillus section Nigri reveals drivers in fungal speciation.</title>
        <authorList>
            <consortium name="DOE Joint Genome Institute"/>
            <person name="Vesth T.C."/>
            <person name="Nybo J."/>
            <person name="Theobald S."/>
            <person name="Brandl J."/>
            <person name="Frisvad J.C."/>
            <person name="Nielsen K.F."/>
            <person name="Lyhne E.K."/>
            <person name="Kogle M.E."/>
            <person name="Kuo A."/>
            <person name="Riley R."/>
            <person name="Clum A."/>
            <person name="Nolan M."/>
            <person name="Lipzen A."/>
            <person name="Salamov A."/>
            <person name="Henrissat B."/>
            <person name="Wiebenga A."/>
            <person name="De vries R.P."/>
            <person name="Grigoriev I.V."/>
            <person name="Mortensen U.H."/>
            <person name="Andersen M.R."/>
            <person name="Baker S.E."/>
        </authorList>
    </citation>
    <scope>NUCLEOTIDE SEQUENCE [LARGE SCALE GENOMIC DNA]</scope>
    <source>
        <strain evidence="8">CBS 115571</strain>
    </source>
</reference>
<dbReference type="PANTHER" id="PTHR33048">
    <property type="entry name" value="PTH11-LIKE INTEGRAL MEMBRANE PROTEIN (AFU_ORTHOLOGUE AFUA_5G11245)"/>
    <property type="match status" value="1"/>
</dbReference>
<proteinExistence type="inferred from homology"/>
<name>A0A2V5GW43_ASPV1</name>
<dbReference type="PANTHER" id="PTHR33048:SF47">
    <property type="entry name" value="INTEGRAL MEMBRANE PROTEIN-RELATED"/>
    <property type="match status" value="1"/>
</dbReference>
<comment type="similarity">
    <text evidence="5">Belongs to the SAT4 family.</text>
</comment>
<evidence type="ECO:0000256" key="3">
    <source>
        <dbReference type="ARBA" id="ARBA00022989"/>
    </source>
</evidence>
<organism evidence="8 9">
    <name type="scientific">Aspergillus violaceofuscus (strain CBS 115571)</name>
    <dbReference type="NCBI Taxonomy" id="1450538"/>
    <lineage>
        <taxon>Eukaryota</taxon>
        <taxon>Fungi</taxon>
        <taxon>Dikarya</taxon>
        <taxon>Ascomycota</taxon>
        <taxon>Pezizomycotina</taxon>
        <taxon>Eurotiomycetes</taxon>
        <taxon>Eurotiomycetidae</taxon>
        <taxon>Eurotiales</taxon>
        <taxon>Aspergillaceae</taxon>
        <taxon>Aspergillus</taxon>
    </lineage>
</organism>
<dbReference type="Pfam" id="PF20684">
    <property type="entry name" value="Fung_rhodopsin"/>
    <property type="match status" value="1"/>
</dbReference>
<evidence type="ECO:0000313" key="8">
    <source>
        <dbReference type="EMBL" id="PYI15321.1"/>
    </source>
</evidence>
<keyword evidence="3 6" id="KW-1133">Transmembrane helix</keyword>